<keyword evidence="4" id="KW-1185">Reference proteome</keyword>
<reference evidence="2" key="2">
    <citation type="submission" date="2017-06" db="EMBL/GenBank/DDBJ databases">
        <title>WGS assembly of Brachypodium distachyon.</title>
        <authorList>
            <consortium name="The International Brachypodium Initiative"/>
            <person name="Lucas S."/>
            <person name="Harmon-Smith M."/>
            <person name="Lail K."/>
            <person name="Tice H."/>
            <person name="Grimwood J."/>
            <person name="Bruce D."/>
            <person name="Barry K."/>
            <person name="Shu S."/>
            <person name="Lindquist E."/>
            <person name="Wang M."/>
            <person name="Pitluck S."/>
            <person name="Vogel J.P."/>
            <person name="Garvin D.F."/>
            <person name="Mockler T.C."/>
            <person name="Schmutz J."/>
            <person name="Rokhsar D."/>
            <person name="Bevan M.W."/>
        </authorList>
    </citation>
    <scope>NUCLEOTIDE SEQUENCE</scope>
    <source>
        <strain evidence="2">Bd21</strain>
    </source>
</reference>
<dbReference type="Proteomes" id="UP000008810">
    <property type="component" value="Chromosome 3"/>
</dbReference>
<accession>A0A2K2CVE0</accession>
<reference evidence="3" key="3">
    <citation type="submission" date="2018-08" db="UniProtKB">
        <authorList>
            <consortium name="EnsemblPlants"/>
        </authorList>
    </citation>
    <scope>IDENTIFICATION</scope>
    <source>
        <strain evidence="3">cv. Bd21</strain>
    </source>
</reference>
<keyword evidence="1" id="KW-0812">Transmembrane</keyword>
<feature type="transmembrane region" description="Helical" evidence="1">
    <location>
        <begin position="48"/>
        <end position="69"/>
    </location>
</feature>
<proteinExistence type="predicted"/>
<dbReference type="AlphaFoldDB" id="A0A2K2CVE0"/>
<name>A0A2K2CVE0_BRADI</name>
<keyword evidence="1" id="KW-1133">Transmembrane helix</keyword>
<dbReference type="EnsemblPlants" id="PNT65997">
    <property type="protein sequence ID" value="PNT65997"/>
    <property type="gene ID" value="BRADI_3g05555v3"/>
</dbReference>
<evidence type="ECO:0000313" key="4">
    <source>
        <dbReference type="Proteomes" id="UP000008810"/>
    </source>
</evidence>
<keyword evidence="1" id="KW-0472">Membrane</keyword>
<gene>
    <name evidence="2" type="ORF">BRADI_3g05555v3</name>
</gene>
<dbReference type="EMBL" id="CM000882">
    <property type="protein sequence ID" value="PNT65997.1"/>
    <property type="molecule type" value="Genomic_DNA"/>
</dbReference>
<evidence type="ECO:0000313" key="2">
    <source>
        <dbReference type="EMBL" id="PNT65997.1"/>
    </source>
</evidence>
<dbReference type="InParanoid" id="A0A2K2CVE0"/>
<sequence>MLLLERRTILFYWKPLFHLSLARMVNCGTGSARLDAGFCLGAAIYVRAWVSGVNLLLFWLLVRVAFFFLL</sequence>
<protein>
    <submittedName>
        <fullName evidence="2 3">Uncharacterized protein</fullName>
    </submittedName>
</protein>
<dbReference type="Gramene" id="PNT65997">
    <property type="protein sequence ID" value="PNT65997"/>
    <property type="gene ID" value="BRADI_3g05555v3"/>
</dbReference>
<evidence type="ECO:0000313" key="3">
    <source>
        <dbReference type="EnsemblPlants" id="PNT65997"/>
    </source>
</evidence>
<organism evidence="2">
    <name type="scientific">Brachypodium distachyon</name>
    <name type="common">Purple false brome</name>
    <name type="synonym">Trachynia distachya</name>
    <dbReference type="NCBI Taxonomy" id="15368"/>
    <lineage>
        <taxon>Eukaryota</taxon>
        <taxon>Viridiplantae</taxon>
        <taxon>Streptophyta</taxon>
        <taxon>Embryophyta</taxon>
        <taxon>Tracheophyta</taxon>
        <taxon>Spermatophyta</taxon>
        <taxon>Magnoliopsida</taxon>
        <taxon>Liliopsida</taxon>
        <taxon>Poales</taxon>
        <taxon>Poaceae</taxon>
        <taxon>BOP clade</taxon>
        <taxon>Pooideae</taxon>
        <taxon>Stipodae</taxon>
        <taxon>Brachypodieae</taxon>
        <taxon>Brachypodium</taxon>
    </lineage>
</organism>
<evidence type="ECO:0000256" key="1">
    <source>
        <dbReference type="SAM" id="Phobius"/>
    </source>
</evidence>
<reference evidence="2 3" key="1">
    <citation type="journal article" date="2010" name="Nature">
        <title>Genome sequencing and analysis of the model grass Brachypodium distachyon.</title>
        <authorList>
            <consortium name="International Brachypodium Initiative"/>
        </authorList>
    </citation>
    <scope>NUCLEOTIDE SEQUENCE [LARGE SCALE GENOMIC DNA]</scope>
    <source>
        <strain evidence="2 3">Bd21</strain>
    </source>
</reference>